<sequence length="112" mass="12457">MLRSPEVAIFALMICGCTQHNKFMTVKRRVPSLDRHEFVMLEYIPTIFIWIVGWVLYPSLVSADDEVRARASSAVISLACKVSDTSAVESLINAIFATYTGSFFGTFQEEGG</sequence>
<keyword evidence="2" id="KW-1185">Reference proteome</keyword>
<dbReference type="Proteomes" id="UP000887564">
    <property type="component" value="Unplaced"/>
</dbReference>
<evidence type="ECO:0000313" key="2">
    <source>
        <dbReference type="Proteomes" id="UP000887564"/>
    </source>
</evidence>
<keyword evidence="1" id="KW-1133">Transmembrane helix</keyword>
<organism evidence="2 3">
    <name type="scientific">Parascaris equorum</name>
    <name type="common">Equine roundworm</name>
    <dbReference type="NCBI Taxonomy" id="6256"/>
    <lineage>
        <taxon>Eukaryota</taxon>
        <taxon>Metazoa</taxon>
        <taxon>Ecdysozoa</taxon>
        <taxon>Nematoda</taxon>
        <taxon>Chromadorea</taxon>
        <taxon>Rhabditida</taxon>
        <taxon>Spirurina</taxon>
        <taxon>Ascaridomorpha</taxon>
        <taxon>Ascaridoidea</taxon>
        <taxon>Ascarididae</taxon>
        <taxon>Parascaris</taxon>
    </lineage>
</organism>
<keyword evidence="1" id="KW-0812">Transmembrane</keyword>
<dbReference type="PROSITE" id="PS51257">
    <property type="entry name" value="PROKAR_LIPOPROTEIN"/>
    <property type="match status" value="1"/>
</dbReference>
<feature type="transmembrane region" description="Helical" evidence="1">
    <location>
        <begin position="43"/>
        <end position="63"/>
    </location>
</feature>
<name>A0A914SKJ9_PAREQ</name>
<accession>A0A914SKJ9</accession>
<protein>
    <submittedName>
        <fullName evidence="3">Uncharacterized protein</fullName>
    </submittedName>
</protein>
<dbReference type="AlphaFoldDB" id="A0A914SKJ9"/>
<reference evidence="3" key="1">
    <citation type="submission" date="2022-11" db="UniProtKB">
        <authorList>
            <consortium name="WormBaseParasite"/>
        </authorList>
    </citation>
    <scope>IDENTIFICATION</scope>
</reference>
<evidence type="ECO:0000256" key="1">
    <source>
        <dbReference type="SAM" id="Phobius"/>
    </source>
</evidence>
<keyword evidence="1" id="KW-0472">Membrane</keyword>
<dbReference type="WBParaSite" id="PEQ_0001454101-mRNA-1">
    <property type="protein sequence ID" value="PEQ_0001454101-mRNA-1"/>
    <property type="gene ID" value="PEQ_0001454101"/>
</dbReference>
<evidence type="ECO:0000313" key="3">
    <source>
        <dbReference type="WBParaSite" id="PEQ_0001454101-mRNA-1"/>
    </source>
</evidence>
<proteinExistence type="predicted"/>